<sequence>MASFKNAIFMIFFVVCFSSVIAEVNITTPNSPVPNGYAMTITWLVYGQPSTQPGNLTIINIVTGDVKIIDNQLNIASLSKIWNVTVVPGNYVFSINDGKNITTSGQFTVSQGIYSPPVNTPRPSVVPTVTIVSDPTNVQAPATVTVAPGSISSSKIIIIIAVVGSIVGAVIIGVIIWLIIKYLKNREEVLATPGTNAERLEMERNENINEYQMPYKHKESMHKRRHSKSMDTKWVDLK</sequence>
<feature type="transmembrane region" description="Helical" evidence="2">
    <location>
        <begin position="156"/>
        <end position="180"/>
    </location>
</feature>
<evidence type="ECO:0000256" key="2">
    <source>
        <dbReference type="SAM" id="Phobius"/>
    </source>
</evidence>
<proteinExistence type="predicted"/>
<organism evidence="4 5">
    <name type="scientific">Gigaspora margarita</name>
    <dbReference type="NCBI Taxonomy" id="4874"/>
    <lineage>
        <taxon>Eukaryota</taxon>
        <taxon>Fungi</taxon>
        <taxon>Fungi incertae sedis</taxon>
        <taxon>Mucoromycota</taxon>
        <taxon>Glomeromycotina</taxon>
        <taxon>Glomeromycetes</taxon>
        <taxon>Diversisporales</taxon>
        <taxon>Gigasporaceae</taxon>
        <taxon>Gigaspora</taxon>
    </lineage>
</organism>
<reference evidence="4 5" key="1">
    <citation type="submission" date="2021-06" db="EMBL/GenBank/DDBJ databases">
        <authorList>
            <person name="Kallberg Y."/>
            <person name="Tangrot J."/>
            <person name="Rosling A."/>
        </authorList>
    </citation>
    <scope>NUCLEOTIDE SEQUENCE [LARGE SCALE GENOMIC DNA]</scope>
    <source>
        <strain evidence="4 5">120-4 pot B 10/14</strain>
    </source>
</reference>
<feature type="compositionally biased region" description="Basic and acidic residues" evidence="1">
    <location>
        <begin position="228"/>
        <end position="238"/>
    </location>
</feature>
<evidence type="ECO:0000256" key="3">
    <source>
        <dbReference type="SAM" id="SignalP"/>
    </source>
</evidence>
<feature type="signal peptide" evidence="3">
    <location>
        <begin position="1"/>
        <end position="22"/>
    </location>
</feature>
<comment type="caution">
    <text evidence="4">The sequence shown here is derived from an EMBL/GenBank/DDBJ whole genome shotgun (WGS) entry which is preliminary data.</text>
</comment>
<dbReference type="Proteomes" id="UP000789901">
    <property type="component" value="Unassembled WGS sequence"/>
</dbReference>
<name>A0ABN7UYN7_GIGMA</name>
<evidence type="ECO:0000256" key="1">
    <source>
        <dbReference type="SAM" id="MobiDB-lite"/>
    </source>
</evidence>
<keyword evidence="5" id="KW-1185">Reference proteome</keyword>
<keyword evidence="2" id="KW-1133">Transmembrane helix</keyword>
<keyword evidence="2" id="KW-0472">Membrane</keyword>
<feature type="region of interest" description="Disordered" evidence="1">
    <location>
        <begin position="217"/>
        <end position="238"/>
    </location>
</feature>
<evidence type="ECO:0000313" key="5">
    <source>
        <dbReference type="Proteomes" id="UP000789901"/>
    </source>
</evidence>
<feature type="non-terminal residue" evidence="4">
    <location>
        <position position="238"/>
    </location>
</feature>
<accession>A0ABN7UYN7</accession>
<keyword evidence="3" id="KW-0732">Signal</keyword>
<gene>
    <name evidence="4" type="ORF">GMARGA_LOCUS12138</name>
</gene>
<protein>
    <submittedName>
        <fullName evidence="4">30412_t:CDS:1</fullName>
    </submittedName>
</protein>
<keyword evidence="2" id="KW-0812">Transmembrane</keyword>
<dbReference type="EMBL" id="CAJVQB010007331">
    <property type="protein sequence ID" value="CAG8701276.1"/>
    <property type="molecule type" value="Genomic_DNA"/>
</dbReference>
<feature type="chain" id="PRO_5045788146" evidence="3">
    <location>
        <begin position="23"/>
        <end position="238"/>
    </location>
</feature>
<evidence type="ECO:0000313" key="4">
    <source>
        <dbReference type="EMBL" id="CAG8701276.1"/>
    </source>
</evidence>